<evidence type="ECO:0000256" key="5">
    <source>
        <dbReference type="ARBA" id="ARBA00022741"/>
    </source>
</evidence>
<feature type="transmembrane region" description="Helical" evidence="10">
    <location>
        <begin position="577"/>
        <end position="594"/>
    </location>
</feature>
<feature type="domain" description="ABC transmembrane type-1" evidence="12">
    <location>
        <begin position="577"/>
        <end position="803"/>
    </location>
</feature>
<dbReference type="Gene3D" id="1.20.1560.10">
    <property type="entry name" value="ABC transporter type 1, transmembrane domain"/>
    <property type="match status" value="2"/>
</dbReference>
<evidence type="ECO:0000256" key="8">
    <source>
        <dbReference type="ARBA" id="ARBA00023136"/>
    </source>
</evidence>
<dbReference type="EMBL" id="CAJNOL010000386">
    <property type="protein sequence ID" value="CAF1040640.1"/>
    <property type="molecule type" value="Genomic_DNA"/>
</dbReference>
<dbReference type="Proteomes" id="UP000663870">
    <property type="component" value="Unassembled WGS sequence"/>
</dbReference>
<dbReference type="FunFam" id="3.40.50.300:FF:000163">
    <property type="entry name" value="Multidrug resistance-associated protein member 4"/>
    <property type="match status" value="1"/>
</dbReference>
<dbReference type="InterPro" id="IPR036640">
    <property type="entry name" value="ABC1_TM_sf"/>
</dbReference>
<evidence type="ECO:0000313" key="15">
    <source>
        <dbReference type="Proteomes" id="UP000663854"/>
    </source>
</evidence>
<proteinExistence type="inferred from homology"/>
<feature type="transmembrane region" description="Helical" evidence="10">
    <location>
        <begin position="245"/>
        <end position="266"/>
    </location>
</feature>
<dbReference type="CDD" id="cd18580">
    <property type="entry name" value="ABC_6TM_ABCC_D2"/>
    <property type="match status" value="1"/>
</dbReference>
<dbReference type="InterPro" id="IPR050173">
    <property type="entry name" value="ABC_transporter_C-like"/>
</dbReference>
<dbReference type="Pfam" id="PF00005">
    <property type="entry name" value="ABC_tran"/>
    <property type="match status" value="1"/>
</dbReference>
<dbReference type="EMBL" id="CAJNOH010000268">
    <property type="protein sequence ID" value="CAF0976629.1"/>
    <property type="molecule type" value="Genomic_DNA"/>
</dbReference>
<dbReference type="InterPro" id="IPR011527">
    <property type="entry name" value="ABC1_TM_dom"/>
</dbReference>
<dbReference type="SUPFAM" id="SSF52540">
    <property type="entry name" value="P-loop containing nucleoside triphosphate hydrolases"/>
    <property type="match status" value="2"/>
</dbReference>
<keyword evidence="3" id="KW-0813">Transport</keyword>
<dbReference type="Pfam" id="PF00664">
    <property type="entry name" value="ABC_membrane"/>
    <property type="match status" value="2"/>
</dbReference>
<evidence type="ECO:0000256" key="10">
    <source>
        <dbReference type="SAM" id="Phobius"/>
    </source>
</evidence>
<dbReference type="Proteomes" id="UP000663854">
    <property type="component" value="Unassembled WGS sequence"/>
</dbReference>
<dbReference type="CDD" id="cd03244">
    <property type="entry name" value="ABCC_MRP_domain2"/>
    <property type="match status" value="1"/>
</dbReference>
<dbReference type="InterPro" id="IPR003593">
    <property type="entry name" value="AAA+_ATPase"/>
</dbReference>
<comment type="similarity">
    <text evidence="2">Belongs to the ABC transporter superfamily. ABCC family. Conjugate transporter (TC 3.A.1.208) subfamily.</text>
</comment>
<name>A0A814F188_9BILA</name>
<feature type="transmembrane region" description="Helical" evidence="10">
    <location>
        <begin position="27"/>
        <end position="45"/>
    </location>
</feature>
<evidence type="ECO:0000256" key="4">
    <source>
        <dbReference type="ARBA" id="ARBA00022692"/>
    </source>
</evidence>
<evidence type="ECO:0000313" key="13">
    <source>
        <dbReference type="EMBL" id="CAF0976629.1"/>
    </source>
</evidence>
<keyword evidence="6" id="KW-0067">ATP-binding</keyword>
<dbReference type="SMART" id="SM00382">
    <property type="entry name" value="AAA"/>
    <property type="match status" value="2"/>
</dbReference>
<dbReference type="SUPFAM" id="SSF90123">
    <property type="entry name" value="ABC transporter transmembrane region"/>
    <property type="match status" value="2"/>
</dbReference>
<gene>
    <name evidence="14" type="ORF">JXQ802_LOCUS16132</name>
    <name evidence="13" type="ORF">PYM288_LOCUS13394</name>
</gene>
<evidence type="ECO:0000256" key="1">
    <source>
        <dbReference type="ARBA" id="ARBA00004141"/>
    </source>
</evidence>
<dbReference type="CDD" id="cd03250">
    <property type="entry name" value="ABCC_MRP_domain1"/>
    <property type="match status" value="1"/>
</dbReference>
<dbReference type="GO" id="GO:0016887">
    <property type="term" value="F:ATP hydrolysis activity"/>
    <property type="evidence" value="ECO:0007669"/>
    <property type="project" value="InterPro"/>
</dbReference>
<comment type="caution">
    <text evidence="13">The sequence shown here is derived from an EMBL/GenBank/DDBJ whole genome shotgun (WGS) entry which is preliminary data.</text>
</comment>
<evidence type="ECO:0000313" key="16">
    <source>
        <dbReference type="Proteomes" id="UP000663870"/>
    </source>
</evidence>
<dbReference type="PANTHER" id="PTHR24223:SF456">
    <property type="entry name" value="MULTIDRUG RESISTANCE-ASSOCIATED PROTEIN LETHAL(2)03659"/>
    <property type="match status" value="1"/>
</dbReference>
<dbReference type="GO" id="GO:0016020">
    <property type="term" value="C:membrane"/>
    <property type="evidence" value="ECO:0007669"/>
    <property type="project" value="UniProtKB-SubCell"/>
</dbReference>
<dbReference type="AlphaFoldDB" id="A0A814F188"/>
<keyword evidence="7 10" id="KW-1133">Transmembrane helix</keyword>
<dbReference type="InterPro" id="IPR027417">
    <property type="entry name" value="P-loop_NTPase"/>
</dbReference>
<protein>
    <submittedName>
        <fullName evidence="13">Uncharacterized protein</fullName>
    </submittedName>
</protein>
<dbReference type="PROSITE" id="PS00211">
    <property type="entry name" value="ABC_TRANSPORTER_1"/>
    <property type="match status" value="2"/>
</dbReference>
<organism evidence="13 15">
    <name type="scientific">Rotaria sordida</name>
    <dbReference type="NCBI Taxonomy" id="392033"/>
    <lineage>
        <taxon>Eukaryota</taxon>
        <taxon>Metazoa</taxon>
        <taxon>Spiralia</taxon>
        <taxon>Gnathifera</taxon>
        <taxon>Rotifera</taxon>
        <taxon>Eurotatoria</taxon>
        <taxon>Bdelloidea</taxon>
        <taxon>Philodinida</taxon>
        <taxon>Philodinidae</taxon>
        <taxon>Rotaria</taxon>
    </lineage>
</organism>
<dbReference type="GO" id="GO:0005524">
    <property type="term" value="F:ATP binding"/>
    <property type="evidence" value="ECO:0007669"/>
    <property type="project" value="UniProtKB-KW"/>
</dbReference>
<evidence type="ECO:0000256" key="6">
    <source>
        <dbReference type="ARBA" id="ARBA00022840"/>
    </source>
</evidence>
<sequence>MASRLAQPLLIREIVLYIQDPTRLPTYAAYLCAIALCIAAMMQAMTHQQIIFQSTGIGIRICNALSSTIYKHLLTINTVALRKTTAAQAINLVANDTSKFEDLCSFAHSLLLGPLDAVLMLGLIWWNIGLPTLFDYAVLILLLPIQLIQSKLFSRFRKATMTYTDKRAQTINEIVNGCQIIKMYNWEKAMEERVCETRRHELLHIYKSSYLRALNIGLGFAGLTLISLATFGGSWLTGRYLQPEHVFSTVTFFFLVRNSLIILLPFDIEKFSEARVSANRIDQFMQLEILVNKQEKVQDKKNDHAIIMEGASFSWKDSLCLSNLNINIKHGTLVGIKGTTGAGKSSLLAAILSEINLVSGKLQLYVDSISYAPQSAWIFTDTIRANILVGKPMNEKRYNNIIKACCLDIDLQNFGEVGDLLMSGDKGVNLSGGQKARISLARALYTDTDLYLLDDSLAAVNPKVAKKIFDECIGPRSFLCGKTRILVTHQTHFLIEADQMILLANGRIDELHFEQSVANESSNDTTETDSSNDNETSWTLNTATTDINSIVKSETSGDGSIKWNVWLKLFTSPPLRWFGFFLMIFVMLAAEGLYDFTNRWLALLSSKSHEQQQSSSDAFVYIAATFSTLIVTLIRTGFIFYIMLRGSTHFHNRMLKGILYTSLRFFESNPSGRILNRPSKNQQILDESLPLRLIDAMENLLMTLGSIIIIGITNPWMLLILIPLVPTVLWLRRFYIRSSRQLKRLESVTWSPIYVLFSSSLDGLTNIRAFNVQDNFLNLFMERINANSRAYFILLGAARWFGAGKSSRLQALFRLVDQSTINGTIFIDDIDISRLSLDYLRSHLSVIPQVPILFCGTLRYNIDPFEQFSDVECFRALEAVQLKQLVCNRPDGLNLLVTKSGNNLSVGQRQLVCVARAILKKSHILLIDEATANVDHTTDQMIQEVIADKFGDRTMLTIAHRLNTVANSDRLLILEQGEIVYFDVPNNIDLT</sequence>
<feature type="transmembrane region" description="Helical" evidence="10">
    <location>
        <begin position="213"/>
        <end position="233"/>
    </location>
</feature>
<feature type="transmembrane region" description="Helical" evidence="10">
    <location>
        <begin position="618"/>
        <end position="644"/>
    </location>
</feature>
<keyword evidence="4 10" id="KW-0812">Transmembrane</keyword>
<feature type="domain" description="ABC transporter" evidence="11">
    <location>
        <begin position="306"/>
        <end position="530"/>
    </location>
</feature>
<feature type="transmembrane region" description="Helical" evidence="10">
    <location>
        <begin position="134"/>
        <end position="153"/>
    </location>
</feature>
<dbReference type="Gene3D" id="3.40.50.300">
    <property type="entry name" value="P-loop containing nucleotide triphosphate hydrolases"/>
    <property type="match status" value="2"/>
</dbReference>
<dbReference type="InterPro" id="IPR044746">
    <property type="entry name" value="ABCC_6TM_D1"/>
</dbReference>
<reference evidence="13" key="1">
    <citation type="submission" date="2021-02" db="EMBL/GenBank/DDBJ databases">
        <authorList>
            <person name="Nowell W R."/>
        </authorList>
    </citation>
    <scope>NUCLEOTIDE SEQUENCE</scope>
</reference>
<evidence type="ECO:0000313" key="14">
    <source>
        <dbReference type="EMBL" id="CAF1040640.1"/>
    </source>
</evidence>
<dbReference type="CDD" id="cd18579">
    <property type="entry name" value="ABC_6TM_ABCC_D1"/>
    <property type="match status" value="1"/>
</dbReference>
<dbReference type="GO" id="GO:0140359">
    <property type="term" value="F:ABC-type transporter activity"/>
    <property type="evidence" value="ECO:0007669"/>
    <property type="project" value="InterPro"/>
</dbReference>
<keyword evidence="16" id="KW-1185">Reference proteome</keyword>
<dbReference type="FunFam" id="3.40.50.300:FF:000997">
    <property type="entry name" value="Multidrug resistance-associated protein 1"/>
    <property type="match status" value="1"/>
</dbReference>
<dbReference type="InterPro" id="IPR003439">
    <property type="entry name" value="ABC_transporter-like_ATP-bd"/>
</dbReference>
<keyword evidence="5" id="KW-0547">Nucleotide-binding</keyword>
<feature type="domain" description="ABC transporter" evidence="11">
    <location>
        <begin position="767"/>
        <end position="990"/>
    </location>
</feature>
<dbReference type="PANTHER" id="PTHR24223">
    <property type="entry name" value="ATP-BINDING CASSETTE SUB-FAMILY C"/>
    <property type="match status" value="1"/>
</dbReference>
<accession>A0A814F188</accession>
<evidence type="ECO:0000259" key="11">
    <source>
        <dbReference type="PROSITE" id="PS50893"/>
    </source>
</evidence>
<evidence type="ECO:0000256" key="2">
    <source>
        <dbReference type="ARBA" id="ARBA00009726"/>
    </source>
</evidence>
<evidence type="ECO:0000256" key="9">
    <source>
        <dbReference type="SAM" id="MobiDB-lite"/>
    </source>
</evidence>
<comment type="subcellular location">
    <subcellularLocation>
        <location evidence="1">Membrane</location>
        <topology evidence="1">Multi-pass membrane protein</topology>
    </subcellularLocation>
</comment>
<dbReference type="InterPro" id="IPR044726">
    <property type="entry name" value="ABCC_6TM_D2"/>
</dbReference>
<feature type="domain" description="ABC transmembrane type-1" evidence="12">
    <location>
        <begin position="1"/>
        <end position="266"/>
    </location>
</feature>
<keyword evidence="8 10" id="KW-0472">Membrane</keyword>
<evidence type="ECO:0000256" key="3">
    <source>
        <dbReference type="ARBA" id="ARBA00022448"/>
    </source>
</evidence>
<dbReference type="InterPro" id="IPR017871">
    <property type="entry name" value="ABC_transporter-like_CS"/>
</dbReference>
<evidence type="ECO:0000256" key="7">
    <source>
        <dbReference type="ARBA" id="ARBA00022989"/>
    </source>
</evidence>
<feature type="region of interest" description="Disordered" evidence="9">
    <location>
        <begin position="517"/>
        <end position="538"/>
    </location>
</feature>
<dbReference type="PROSITE" id="PS50929">
    <property type="entry name" value="ABC_TM1F"/>
    <property type="match status" value="2"/>
</dbReference>
<evidence type="ECO:0000259" key="12">
    <source>
        <dbReference type="PROSITE" id="PS50929"/>
    </source>
</evidence>
<dbReference type="PROSITE" id="PS50893">
    <property type="entry name" value="ABC_TRANSPORTER_2"/>
    <property type="match status" value="2"/>
</dbReference>